<dbReference type="Proteomes" id="UP001156903">
    <property type="component" value="Unassembled WGS sequence"/>
</dbReference>
<dbReference type="PANTHER" id="PTHR10655:SF17">
    <property type="entry name" value="LYSOPHOSPHOLIPASE-LIKE PROTEIN 1"/>
    <property type="match status" value="1"/>
</dbReference>
<dbReference type="PANTHER" id="PTHR10655">
    <property type="entry name" value="LYSOPHOSPHOLIPASE-RELATED"/>
    <property type="match status" value="1"/>
</dbReference>
<feature type="domain" description="Phospholipase/carboxylesterase/thioesterase" evidence="3">
    <location>
        <begin position="10"/>
        <end position="207"/>
    </location>
</feature>
<dbReference type="Gene3D" id="3.40.50.1820">
    <property type="entry name" value="alpha/beta hydrolase"/>
    <property type="match status" value="1"/>
</dbReference>
<dbReference type="InterPro" id="IPR003140">
    <property type="entry name" value="PLipase/COase/thioEstase"/>
</dbReference>
<keyword evidence="5" id="KW-1185">Reference proteome</keyword>
<accession>A0ABQ6C4B1</accession>
<keyword evidence="2" id="KW-0378">Hydrolase</keyword>
<name>A0ABQ6C4B1_9BURK</name>
<reference evidence="5" key="1">
    <citation type="journal article" date="2019" name="Int. J. Syst. Evol. Microbiol.">
        <title>The Global Catalogue of Microorganisms (GCM) 10K type strain sequencing project: providing services to taxonomists for standard genome sequencing and annotation.</title>
        <authorList>
            <consortium name="The Broad Institute Genomics Platform"/>
            <consortium name="The Broad Institute Genome Sequencing Center for Infectious Disease"/>
            <person name="Wu L."/>
            <person name="Ma J."/>
        </authorList>
    </citation>
    <scope>NUCLEOTIDE SEQUENCE [LARGE SCALE GENOMIC DNA]</scope>
    <source>
        <strain evidence="5">NBRC 109341</strain>
    </source>
</reference>
<dbReference type="RefSeq" id="WP_284308116.1">
    <property type="nucleotide sequence ID" value="NZ_BSPB01000020.1"/>
</dbReference>
<dbReference type="EMBL" id="BSPB01000020">
    <property type="protein sequence ID" value="GLS15106.1"/>
    <property type="molecule type" value="Genomic_DNA"/>
</dbReference>
<evidence type="ECO:0000256" key="1">
    <source>
        <dbReference type="ARBA" id="ARBA00006499"/>
    </source>
</evidence>
<protein>
    <submittedName>
        <fullName evidence="4">Esterase</fullName>
    </submittedName>
</protein>
<comment type="similarity">
    <text evidence="1">Belongs to the AB hydrolase superfamily. AB hydrolase 2 family.</text>
</comment>
<dbReference type="SUPFAM" id="SSF53474">
    <property type="entry name" value="alpha/beta-Hydrolases"/>
    <property type="match status" value="1"/>
</dbReference>
<evidence type="ECO:0000256" key="2">
    <source>
        <dbReference type="ARBA" id="ARBA00022801"/>
    </source>
</evidence>
<dbReference type="InterPro" id="IPR050565">
    <property type="entry name" value="LYPA1-2/EST-like"/>
</dbReference>
<gene>
    <name evidence="4" type="ORF">GCM10007935_25390</name>
</gene>
<dbReference type="Pfam" id="PF02230">
    <property type="entry name" value="Abhydrolase_2"/>
    <property type="match status" value="1"/>
</dbReference>
<evidence type="ECO:0000313" key="4">
    <source>
        <dbReference type="EMBL" id="GLS15106.1"/>
    </source>
</evidence>
<sequence>MSERTSERDIVVRQPAGKASALVLLFHGVGATPEGLVPLGELIADALPGAAVVSVRSPAPSDLGGGYQWFSVRGVDEANRPARVDAAMPAFAQTVRDWQARTGVAPDATTLLGFSQGAIMALEATQRVPGLASRVVALAGRFAEPPQTAPGAAVHWLHGEQDGVIPAAWAGQGVAQLRALGAAVMLDLVPGLGHGVDARMARQVLERLAPSPNPEPS</sequence>
<proteinExistence type="inferred from homology"/>
<evidence type="ECO:0000259" key="3">
    <source>
        <dbReference type="Pfam" id="PF02230"/>
    </source>
</evidence>
<organism evidence="4 5">
    <name type="scientific">Hydrogenophaga electricum</name>
    <dbReference type="NCBI Taxonomy" id="1230953"/>
    <lineage>
        <taxon>Bacteria</taxon>
        <taxon>Pseudomonadati</taxon>
        <taxon>Pseudomonadota</taxon>
        <taxon>Betaproteobacteria</taxon>
        <taxon>Burkholderiales</taxon>
        <taxon>Comamonadaceae</taxon>
        <taxon>Hydrogenophaga</taxon>
    </lineage>
</organism>
<comment type="caution">
    <text evidence="4">The sequence shown here is derived from an EMBL/GenBank/DDBJ whole genome shotgun (WGS) entry which is preliminary data.</text>
</comment>
<dbReference type="NCBIfam" id="NF008525">
    <property type="entry name" value="PRK11460.1"/>
    <property type="match status" value="1"/>
</dbReference>
<evidence type="ECO:0000313" key="5">
    <source>
        <dbReference type="Proteomes" id="UP001156903"/>
    </source>
</evidence>
<dbReference type="InterPro" id="IPR029058">
    <property type="entry name" value="AB_hydrolase_fold"/>
</dbReference>